<feature type="domain" description="Quinate/shikimate 5-dehydrogenase/glutamyl-tRNA reductase" evidence="9">
    <location>
        <begin position="120"/>
        <end position="169"/>
    </location>
</feature>
<dbReference type="Gene3D" id="3.40.50.720">
    <property type="entry name" value="NAD(P)-binding Rossmann-like Domain"/>
    <property type="match status" value="1"/>
</dbReference>
<evidence type="ECO:0000313" key="12">
    <source>
        <dbReference type="EMBL" id="EFF68281.1"/>
    </source>
</evidence>
<dbReference type="NCBIfam" id="TIGR00507">
    <property type="entry name" value="aroE"/>
    <property type="match status" value="1"/>
</dbReference>
<dbReference type="GO" id="GO:0050661">
    <property type="term" value="F:NADP binding"/>
    <property type="evidence" value="ECO:0007669"/>
    <property type="project" value="InterPro"/>
</dbReference>
<feature type="domain" description="SDH C-terminal" evidence="11">
    <location>
        <begin position="247"/>
        <end position="269"/>
    </location>
</feature>
<sequence length="286" mass="31522">MDAKTRLCCLIGNPVGHSLSPMIHNTLADELGINLCYTAFKVEKDRLHEAVAGADAFDILGMNVTVPHKCEIIKELSDIDPLAARIGAVNTLVRVDGGYKGYNTDAIGLYRELEEENIIIKDKEVIILGAGGASNAITYICADKGAAKIYLLNRTFDKAKKLADDVNSHFGDVVVPLAISDYRLIPEGKYPVIQTTSCGLYPHNDDAPIYDKEFYELVEAGVDIIFNPAKTMFMKLCKESGARAYNGLKMLLYQGIAAFELWNDIKVPKNLADKILGMMERKLKES</sequence>
<evidence type="ECO:0000313" key="13">
    <source>
        <dbReference type="Proteomes" id="UP000006238"/>
    </source>
</evidence>
<feature type="binding site" evidence="8">
    <location>
        <position position="90"/>
    </location>
    <ligand>
        <name>shikimate</name>
        <dbReference type="ChEBI" id="CHEBI:36208"/>
    </ligand>
</feature>
<accession>D4S0D3</accession>
<evidence type="ECO:0000256" key="2">
    <source>
        <dbReference type="ARBA" id="ARBA00012962"/>
    </source>
</evidence>
<dbReference type="GO" id="GO:0009073">
    <property type="term" value="P:aromatic amino acid family biosynthetic process"/>
    <property type="evidence" value="ECO:0007669"/>
    <property type="project" value="UniProtKB-KW"/>
</dbReference>
<dbReference type="InterPro" id="IPR046346">
    <property type="entry name" value="Aminoacid_DH-like_N_sf"/>
</dbReference>
<dbReference type="AlphaFoldDB" id="D4S0D3"/>
<feature type="binding site" evidence="8">
    <location>
        <position position="254"/>
    </location>
    <ligand>
        <name>shikimate</name>
        <dbReference type="ChEBI" id="CHEBI:36208"/>
    </ligand>
</feature>
<name>D4S0D3_9FIRM</name>
<protein>
    <recommendedName>
        <fullName evidence="2 8">Shikimate dehydrogenase (NADP(+))</fullName>
        <shortName evidence="8">SDH</shortName>
        <ecNumber evidence="2 8">1.1.1.25</ecNumber>
    </recommendedName>
</protein>
<dbReference type="EMBL" id="ABWN01000030">
    <property type="protein sequence ID" value="EFF68281.1"/>
    <property type="molecule type" value="Genomic_DNA"/>
</dbReference>
<dbReference type="InterPro" id="IPR013708">
    <property type="entry name" value="Shikimate_DH-bd_N"/>
</dbReference>
<evidence type="ECO:0000259" key="9">
    <source>
        <dbReference type="Pfam" id="PF01488"/>
    </source>
</evidence>
<feature type="domain" description="Shikimate dehydrogenase substrate binding N-terminal" evidence="10">
    <location>
        <begin position="10"/>
        <end position="92"/>
    </location>
</feature>
<dbReference type="HOGENOM" id="CLU_044063_4_1_9"/>
<feature type="active site" description="Proton acceptor" evidence="8">
    <location>
        <position position="69"/>
    </location>
</feature>
<dbReference type="PANTHER" id="PTHR21089:SF1">
    <property type="entry name" value="BIFUNCTIONAL 3-DEHYDROQUINATE DEHYDRATASE_SHIKIMATE DEHYDROGENASE, CHLOROPLASTIC"/>
    <property type="match status" value="1"/>
</dbReference>
<dbReference type="eggNOG" id="COG0169">
    <property type="taxonomic scope" value="Bacteria"/>
</dbReference>
<dbReference type="UniPathway" id="UPA00053">
    <property type="reaction ID" value="UER00087"/>
</dbReference>
<dbReference type="PANTHER" id="PTHR21089">
    <property type="entry name" value="SHIKIMATE DEHYDROGENASE"/>
    <property type="match status" value="1"/>
</dbReference>
<comment type="pathway">
    <text evidence="1 8">Metabolic intermediate biosynthesis; chorismate biosynthesis; chorismate from D-erythrose 4-phosphate and phosphoenolpyruvate: step 4/7.</text>
</comment>
<dbReference type="SUPFAM" id="SSF51735">
    <property type="entry name" value="NAD(P)-binding Rossmann-fold domains"/>
    <property type="match status" value="1"/>
</dbReference>
<dbReference type="STRING" id="45851.BHV86_10000"/>
<evidence type="ECO:0000256" key="8">
    <source>
        <dbReference type="HAMAP-Rule" id="MF_00222"/>
    </source>
</evidence>
<feature type="binding site" evidence="8">
    <location>
        <position position="224"/>
    </location>
    <ligand>
        <name>NADP(+)</name>
        <dbReference type="ChEBI" id="CHEBI:58349"/>
    </ligand>
</feature>
<dbReference type="Pfam" id="PF18317">
    <property type="entry name" value="SDH_C"/>
    <property type="match status" value="1"/>
</dbReference>
<dbReference type="Pfam" id="PF01488">
    <property type="entry name" value="Shikimate_DH"/>
    <property type="match status" value="1"/>
</dbReference>
<keyword evidence="6 8" id="KW-0057">Aromatic amino acid biosynthesis</keyword>
<feature type="binding site" evidence="8">
    <location>
        <begin position="18"/>
        <end position="20"/>
    </location>
    <ligand>
        <name>shikimate</name>
        <dbReference type="ChEBI" id="CHEBI:36208"/>
    </ligand>
</feature>
<dbReference type="EC" id="1.1.1.25" evidence="2 8"/>
<dbReference type="Pfam" id="PF08501">
    <property type="entry name" value="Shikimate_dh_N"/>
    <property type="match status" value="1"/>
</dbReference>
<organism evidence="12 13">
    <name type="scientific">Eshraghiella crossota DSM 2876</name>
    <dbReference type="NCBI Taxonomy" id="511680"/>
    <lineage>
        <taxon>Bacteria</taxon>
        <taxon>Bacillati</taxon>
        <taxon>Bacillota</taxon>
        <taxon>Clostridia</taxon>
        <taxon>Lachnospirales</taxon>
        <taxon>Lachnospiraceae</taxon>
        <taxon>Eshraghiella</taxon>
    </lineage>
</organism>
<comment type="similarity">
    <text evidence="8">Belongs to the shikimate dehydrogenase family.</text>
</comment>
<gene>
    <name evidence="8 12" type="primary">aroE</name>
    <name evidence="12" type="ORF">BUTYVIB_01552</name>
</gene>
<evidence type="ECO:0000256" key="1">
    <source>
        <dbReference type="ARBA" id="ARBA00004871"/>
    </source>
</evidence>
<evidence type="ECO:0000256" key="4">
    <source>
        <dbReference type="ARBA" id="ARBA00022857"/>
    </source>
</evidence>
<dbReference type="InterPro" id="IPR022893">
    <property type="entry name" value="Shikimate_DH_fam"/>
</dbReference>
<comment type="catalytic activity">
    <reaction evidence="7 8">
        <text>shikimate + NADP(+) = 3-dehydroshikimate + NADPH + H(+)</text>
        <dbReference type="Rhea" id="RHEA:17737"/>
        <dbReference type="ChEBI" id="CHEBI:15378"/>
        <dbReference type="ChEBI" id="CHEBI:16630"/>
        <dbReference type="ChEBI" id="CHEBI:36208"/>
        <dbReference type="ChEBI" id="CHEBI:57783"/>
        <dbReference type="ChEBI" id="CHEBI:58349"/>
        <dbReference type="EC" id="1.1.1.25"/>
    </reaction>
</comment>
<feature type="binding site" evidence="8">
    <location>
        <position position="247"/>
    </location>
    <ligand>
        <name>NADP(+)</name>
        <dbReference type="ChEBI" id="CHEBI:58349"/>
    </ligand>
</feature>
<dbReference type="RefSeq" id="WP_005603211.1">
    <property type="nucleotide sequence ID" value="NZ_GG663524.1"/>
</dbReference>
<comment type="caution">
    <text evidence="12">The sequence shown here is derived from an EMBL/GenBank/DDBJ whole genome shotgun (WGS) entry which is preliminary data.</text>
</comment>
<dbReference type="GO" id="GO:0004764">
    <property type="term" value="F:shikimate 3-dehydrogenase (NADP+) activity"/>
    <property type="evidence" value="ECO:0007669"/>
    <property type="project" value="UniProtKB-UniRule"/>
</dbReference>
<dbReference type="GO" id="GO:0019632">
    <property type="term" value="P:shikimate metabolic process"/>
    <property type="evidence" value="ECO:0007669"/>
    <property type="project" value="InterPro"/>
</dbReference>
<dbReference type="GeneID" id="98918222"/>
<feature type="binding site" evidence="8">
    <location>
        <position position="65"/>
    </location>
    <ligand>
        <name>shikimate</name>
        <dbReference type="ChEBI" id="CHEBI:36208"/>
    </ligand>
</feature>
<dbReference type="HAMAP" id="MF_00222">
    <property type="entry name" value="Shikimate_DH_AroE"/>
    <property type="match status" value="1"/>
</dbReference>
<evidence type="ECO:0000259" key="11">
    <source>
        <dbReference type="Pfam" id="PF18317"/>
    </source>
</evidence>
<dbReference type="Gene3D" id="3.40.50.10860">
    <property type="entry name" value="Leucine Dehydrogenase, chain A, domain 1"/>
    <property type="match status" value="1"/>
</dbReference>
<keyword evidence="3 8" id="KW-0028">Amino-acid biosynthesis</keyword>
<comment type="function">
    <text evidence="8">Involved in the biosynthesis of the chorismate, which leads to the biosynthesis of aromatic amino acids. Catalyzes the reversible NADPH linked reduction of 3-dehydroshikimate (DHSA) to yield shikimate (SA).</text>
</comment>
<evidence type="ECO:0000256" key="3">
    <source>
        <dbReference type="ARBA" id="ARBA00022605"/>
    </source>
</evidence>
<evidence type="ECO:0000259" key="10">
    <source>
        <dbReference type="Pfam" id="PF08501"/>
    </source>
</evidence>
<keyword evidence="4 8" id="KW-0521">NADP</keyword>
<dbReference type="InterPro" id="IPR041121">
    <property type="entry name" value="SDH_C"/>
</dbReference>
<evidence type="ECO:0000256" key="6">
    <source>
        <dbReference type="ARBA" id="ARBA00023141"/>
    </source>
</evidence>
<feature type="binding site" evidence="8">
    <location>
        <begin position="129"/>
        <end position="133"/>
    </location>
    <ligand>
        <name>NADP(+)</name>
        <dbReference type="ChEBI" id="CHEBI:58349"/>
    </ligand>
</feature>
<proteinExistence type="inferred from homology"/>
<feature type="binding site" evidence="8">
    <location>
        <begin position="153"/>
        <end position="158"/>
    </location>
    <ligand>
        <name>NADP(+)</name>
        <dbReference type="ChEBI" id="CHEBI:58349"/>
    </ligand>
</feature>
<feature type="binding site" evidence="8">
    <location>
        <position position="105"/>
    </location>
    <ligand>
        <name>shikimate</name>
        <dbReference type="ChEBI" id="CHEBI:36208"/>
    </ligand>
</feature>
<keyword evidence="5 8" id="KW-0560">Oxidoreductase</keyword>
<evidence type="ECO:0000256" key="7">
    <source>
        <dbReference type="ARBA" id="ARBA00049442"/>
    </source>
</evidence>
<comment type="caution">
    <text evidence="8">Lacks conserved residue(s) required for the propagation of feature annotation.</text>
</comment>
<reference evidence="12 13" key="1">
    <citation type="submission" date="2010-02" db="EMBL/GenBank/DDBJ databases">
        <authorList>
            <person name="Weinstock G."/>
            <person name="Sodergren E."/>
            <person name="Clifton S."/>
            <person name="Fulton L."/>
            <person name="Fulton B."/>
            <person name="Courtney L."/>
            <person name="Fronick C."/>
            <person name="Harrison M."/>
            <person name="Strong C."/>
            <person name="Farmer C."/>
            <person name="Delahaunty K."/>
            <person name="Markovic C."/>
            <person name="Hall O."/>
            <person name="Minx P."/>
            <person name="Tomlinson C."/>
            <person name="Mitreva M."/>
            <person name="Nelson J."/>
            <person name="Hou S."/>
            <person name="Wollam A."/>
            <person name="Pepin K.H."/>
            <person name="Johnson M."/>
            <person name="Bhonagiri V."/>
            <person name="Zhang X."/>
            <person name="Suruliraj S."/>
            <person name="Warren W."/>
            <person name="Chinwalla A."/>
            <person name="Mardis E.R."/>
            <person name="Wilson R.K."/>
        </authorList>
    </citation>
    <scope>NUCLEOTIDE SEQUENCE [LARGE SCALE GENOMIC DNA]</scope>
    <source>
        <strain evidence="12 13">DSM 2876</strain>
    </source>
</reference>
<evidence type="ECO:0000256" key="5">
    <source>
        <dbReference type="ARBA" id="ARBA00023002"/>
    </source>
</evidence>
<dbReference type="InterPro" id="IPR036291">
    <property type="entry name" value="NAD(P)-bd_dom_sf"/>
</dbReference>
<keyword evidence="13" id="KW-1185">Reference proteome</keyword>
<dbReference type="CDD" id="cd01065">
    <property type="entry name" value="NAD_bind_Shikimate_DH"/>
    <property type="match status" value="1"/>
</dbReference>
<dbReference type="SUPFAM" id="SSF53223">
    <property type="entry name" value="Aminoacid dehydrogenase-like, N-terminal domain"/>
    <property type="match status" value="1"/>
</dbReference>
<dbReference type="GO" id="GO:0009423">
    <property type="term" value="P:chorismate biosynthetic process"/>
    <property type="evidence" value="ECO:0007669"/>
    <property type="project" value="UniProtKB-UniRule"/>
</dbReference>
<comment type="subunit">
    <text evidence="8">Homodimer.</text>
</comment>
<dbReference type="InterPro" id="IPR006151">
    <property type="entry name" value="Shikm_DH/Glu-tRNA_Rdtase"/>
</dbReference>
<dbReference type="GO" id="GO:0008652">
    <property type="term" value="P:amino acid biosynthetic process"/>
    <property type="evidence" value="ECO:0007669"/>
    <property type="project" value="UniProtKB-KW"/>
</dbReference>
<dbReference type="InterPro" id="IPR011342">
    <property type="entry name" value="Shikimate_DH"/>
</dbReference>
<dbReference type="Proteomes" id="UP000006238">
    <property type="component" value="Unassembled WGS sequence"/>
</dbReference>